<dbReference type="InterPro" id="IPR001597">
    <property type="entry name" value="ArAA_b-elim_lyase/Thr_aldolase"/>
</dbReference>
<dbReference type="InterPro" id="IPR015421">
    <property type="entry name" value="PyrdxlP-dep_Trfase_major"/>
</dbReference>
<name>A0A972VVC4_9GAMM</name>
<protein>
    <submittedName>
        <fullName evidence="5">Low specificity L-threonine aldolase</fullName>
    </submittedName>
</protein>
<comment type="cofactor">
    <cofactor evidence="1">
        <name>pyridoxal 5'-phosphate</name>
        <dbReference type="ChEBI" id="CHEBI:597326"/>
    </cofactor>
</comment>
<evidence type="ECO:0000259" key="4">
    <source>
        <dbReference type="Pfam" id="PF01212"/>
    </source>
</evidence>
<comment type="caution">
    <text evidence="5">The sequence shown here is derived from an EMBL/GenBank/DDBJ whole genome shotgun (WGS) entry which is preliminary data.</text>
</comment>
<dbReference type="GO" id="GO:0016829">
    <property type="term" value="F:lyase activity"/>
    <property type="evidence" value="ECO:0007669"/>
    <property type="project" value="InterPro"/>
</dbReference>
<dbReference type="Pfam" id="PF01212">
    <property type="entry name" value="Beta_elim_lyase"/>
    <property type="match status" value="1"/>
</dbReference>
<dbReference type="AlphaFoldDB" id="A0A972VVC4"/>
<dbReference type="Proteomes" id="UP000754644">
    <property type="component" value="Unassembled WGS sequence"/>
</dbReference>
<gene>
    <name evidence="5" type="ORF">HQ497_00380</name>
</gene>
<feature type="domain" description="Aromatic amino acid beta-eliminating lyase/threonine aldolase" evidence="4">
    <location>
        <begin position="7"/>
        <end position="35"/>
    </location>
</feature>
<evidence type="ECO:0000256" key="3">
    <source>
        <dbReference type="ARBA" id="ARBA00022898"/>
    </source>
</evidence>
<dbReference type="EMBL" id="JABMOJ010000016">
    <property type="protein sequence ID" value="NQV63792.1"/>
    <property type="molecule type" value="Genomic_DNA"/>
</dbReference>
<sequence>MAHSVIDLRSDTVTQPTAPMLDAMRVAETGDDVYG</sequence>
<evidence type="ECO:0000256" key="2">
    <source>
        <dbReference type="ARBA" id="ARBA00011881"/>
    </source>
</evidence>
<organism evidence="5 6">
    <name type="scientific">SAR86 cluster bacterium</name>
    <dbReference type="NCBI Taxonomy" id="2030880"/>
    <lineage>
        <taxon>Bacteria</taxon>
        <taxon>Pseudomonadati</taxon>
        <taxon>Pseudomonadota</taxon>
        <taxon>Gammaproteobacteria</taxon>
        <taxon>SAR86 cluster</taxon>
    </lineage>
</organism>
<proteinExistence type="predicted"/>
<feature type="non-terminal residue" evidence="5">
    <location>
        <position position="35"/>
    </location>
</feature>
<comment type="subunit">
    <text evidence="2">Homotetramer.</text>
</comment>
<evidence type="ECO:0000256" key="1">
    <source>
        <dbReference type="ARBA" id="ARBA00001933"/>
    </source>
</evidence>
<keyword evidence="3" id="KW-0663">Pyridoxal phosphate</keyword>
<evidence type="ECO:0000313" key="6">
    <source>
        <dbReference type="Proteomes" id="UP000754644"/>
    </source>
</evidence>
<dbReference type="GO" id="GO:0006520">
    <property type="term" value="P:amino acid metabolic process"/>
    <property type="evidence" value="ECO:0007669"/>
    <property type="project" value="InterPro"/>
</dbReference>
<dbReference type="Gene3D" id="3.40.640.10">
    <property type="entry name" value="Type I PLP-dependent aspartate aminotransferase-like (Major domain)"/>
    <property type="match status" value="1"/>
</dbReference>
<evidence type="ECO:0000313" key="5">
    <source>
        <dbReference type="EMBL" id="NQV63792.1"/>
    </source>
</evidence>
<dbReference type="SUPFAM" id="SSF53383">
    <property type="entry name" value="PLP-dependent transferases"/>
    <property type="match status" value="1"/>
</dbReference>
<dbReference type="InterPro" id="IPR015424">
    <property type="entry name" value="PyrdxlP-dep_Trfase"/>
</dbReference>
<accession>A0A972VVC4</accession>
<reference evidence="5" key="1">
    <citation type="submission" date="2020-05" db="EMBL/GenBank/DDBJ databases">
        <title>Sulfur intermediates as new biogeochemical hubs in an aquatic model microbial ecosystem.</title>
        <authorList>
            <person name="Vigneron A."/>
        </authorList>
    </citation>
    <scope>NUCLEOTIDE SEQUENCE</scope>
    <source>
        <strain evidence="5">Bin.250</strain>
    </source>
</reference>